<dbReference type="PANTHER" id="PTHR13356:SF0">
    <property type="entry name" value="SOSS COMPLEX SUBUNIT B HOMOLOG"/>
    <property type="match status" value="1"/>
</dbReference>
<dbReference type="OrthoDB" id="295715at2759"/>
<dbReference type="GO" id="GO:0044818">
    <property type="term" value="P:mitotic G2/M transition checkpoint"/>
    <property type="evidence" value="ECO:0007669"/>
    <property type="project" value="TreeGrafter"/>
</dbReference>
<feature type="non-terminal residue" evidence="2">
    <location>
        <position position="1"/>
    </location>
</feature>
<dbReference type="SUPFAM" id="SSF50249">
    <property type="entry name" value="Nucleic acid-binding proteins"/>
    <property type="match status" value="1"/>
</dbReference>
<dbReference type="AlphaFoldDB" id="A0A5J9SYD9"/>
<evidence type="ECO:0000256" key="1">
    <source>
        <dbReference type="ARBA" id="ARBA00023125"/>
    </source>
</evidence>
<name>A0A5J9SYD9_9POAL</name>
<dbReference type="GO" id="GO:0070876">
    <property type="term" value="C:SOSS complex"/>
    <property type="evidence" value="ECO:0007669"/>
    <property type="project" value="TreeGrafter"/>
</dbReference>
<dbReference type="PANTHER" id="PTHR13356">
    <property type="entry name" value="OB FOLD NUCLEIC ACID BINDING PROTEIN-RELATED"/>
    <property type="match status" value="1"/>
</dbReference>
<dbReference type="GO" id="GO:0003677">
    <property type="term" value="F:DNA binding"/>
    <property type="evidence" value="ECO:0007669"/>
    <property type="project" value="UniProtKB-KW"/>
</dbReference>
<accession>A0A5J9SYD9</accession>
<dbReference type="GO" id="GO:0010212">
    <property type="term" value="P:response to ionizing radiation"/>
    <property type="evidence" value="ECO:0007669"/>
    <property type="project" value="TreeGrafter"/>
</dbReference>
<dbReference type="FunFam" id="2.40.50.140:FF:000072">
    <property type="entry name" value="SOSS complex subunit B2"/>
    <property type="match status" value="1"/>
</dbReference>
<dbReference type="InterPro" id="IPR012340">
    <property type="entry name" value="NA-bd_OB-fold"/>
</dbReference>
<evidence type="ECO:0000313" key="3">
    <source>
        <dbReference type="Proteomes" id="UP000324897"/>
    </source>
</evidence>
<comment type="caution">
    <text evidence="2">The sequence shown here is derived from an EMBL/GenBank/DDBJ whole genome shotgun (WGS) entry which is preliminary data.</text>
</comment>
<dbReference type="EMBL" id="RWGY01000112">
    <property type="protein sequence ID" value="TVU04024.1"/>
    <property type="molecule type" value="Genomic_DNA"/>
</dbReference>
<dbReference type="Gramene" id="TVU04024">
    <property type="protein sequence ID" value="TVU04024"/>
    <property type="gene ID" value="EJB05_50417"/>
</dbReference>
<evidence type="ECO:0000313" key="2">
    <source>
        <dbReference type="EMBL" id="TVU04024.1"/>
    </source>
</evidence>
<organism evidence="2 3">
    <name type="scientific">Eragrostis curvula</name>
    <name type="common">weeping love grass</name>
    <dbReference type="NCBI Taxonomy" id="38414"/>
    <lineage>
        <taxon>Eukaryota</taxon>
        <taxon>Viridiplantae</taxon>
        <taxon>Streptophyta</taxon>
        <taxon>Embryophyta</taxon>
        <taxon>Tracheophyta</taxon>
        <taxon>Spermatophyta</taxon>
        <taxon>Magnoliopsida</taxon>
        <taxon>Liliopsida</taxon>
        <taxon>Poales</taxon>
        <taxon>Poaceae</taxon>
        <taxon>PACMAD clade</taxon>
        <taxon>Chloridoideae</taxon>
        <taxon>Eragrostideae</taxon>
        <taxon>Eragrostidinae</taxon>
        <taxon>Eragrostis</taxon>
    </lineage>
</organism>
<sequence>MPDSCRDGYGCHLIDGKRPPSPAPSGRVPGGTVKLKDLVPAPTNTVNTTFIVLDKAAPRPPHGHALAHGQAGAEAATTTCLALVADETAAAHFLLWGGECGAFEPGDIVRLTGGIFSYVWGNRLVLRAGRQGRAEKVGEFTMLFVETPNMSEIRIPNVFPEFMSKVSVK</sequence>
<proteinExistence type="predicted"/>
<gene>
    <name evidence="2" type="ORF">EJB05_50417</name>
</gene>
<dbReference type="InterPro" id="IPR051231">
    <property type="entry name" value="SOSS-B"/>
</dbReference>
<protein>
    <submittedName>
        <fullName evidence="2">Uncharacterized protein</fullName>
    </submittedName>
</protein>
<keyword evidence="3" id="KW-1185">Reference proteome</keyword>
<reference evidence="2 3" key="1">
    <citation type="journal article" date="2019" name="Sci. Rep.">
        <title>A high-quality genome of Eragrostis curvula grass provides insights into Poaceae evolution and supports new strategies to enhance forage quality.</title>
        <authorList>
            <person name="Carballo J."/>
            <person name="Santos B.A.C.M."/>
            <person name="Zappacosta D."/>
            <person name="Garbus I."/>
            <person name="Selva J.P."/>
            <person name="Gallo C.A."/>
            <person name="Diaz A."/>
            <person name="Albertini E."/>
            <person name="Caccamo M."/>
            <person name="Echenique V."/>
        </authorList>
    </citation>
    <scope>NUCLEOTIDE SEQUENCE [LARGE SCALE GENOMIC DNA]</scope>
    <source>
        <strain evidence="3">cv. Victoria</strain>
        <tissue evidence="2">Leaf</tissue>
    </source>
</reference>
<dbReference type="Gene3D" id="2.40.50.140">
    <property type="entry name" value="Nucleic acid-binding proteins"/>
    <property type="match status" value="1"/>
</dbReference>
<dbReference type="GO" id="GO:0005694">
    <property type="term" value="C:chromosome"/>
    <property type="evidence" value="ECO:0007669"/>
    <property type="project" value="UniProtKB-ARBA"/>
</dbReference>
<dbReference type="GO" id="GO:0000724">
    <property type="term" value="P:double-strand break repair via homologous recombination"/>
    <property type="evidence" value="ECO:0007669"/>
    <property type="project" value="TreeGrafter"/>
</dbReference>
<dbReference type="Proteomes" id="UP000324897">
    <property type="component" value="Unassembled WGS sequence"/>
</dbReference>
<keyword evidence="1" id="KW-0238">DNA-binding</keyword>